<evidence type="ECO:0000313" key="2">
    <source>
        <dbReference type="EMBL" id="KAL1249089.1"/>
    </source>
</evidence>
<dbReference type="Proteomes" id="UP001558613">
    <property type="component" value="Unassembled WGS sequence"/>
</dbReference>
<sequence>MASIDERDAANYAGRSDGPQETQTDSENDFVLPPSSSPSVFLVGADIRFLRLETIRHTPANTSVSHTSLRVCGHITDAGDGLEMRSAIFK</sequence>
<keyword evidence="3" id="KW-1185">Reference proteome</keyword>
<protein>
    <submittedName>
        <fullName evidence="2">Uncharacterized protein</fullName>
    </submittedName>
</protein>
<dbReference type="EMBL" id="JAYMGO010000024">
    <property type="protein sequence ID" value="KAL1249089.1"/>
    <property type="molecule type" value="Genomic_DNA"/>
</dbReference>
<feature type="region of interest" description="Disordered" evidence="1">
    <location>
        <begin position="1"/>
        <end position="35"/>
    </location>
</feature>
<evidence type="ECO:0000313" key="3">
    <source>
        <dbReference type="Proteomes" id="UP001558613"/>
    </source>
</evidence>
<reference evidence="2 3" key="1">
    <citation type="submission" date="2023-09" db="EMBL/GenBank/DDBJ databases">
        <authorList>
            <person name="Wang M."/>
        </authorList>
    </citation>
    <scope>NUCLEOTIDE SEQUENCE [LARGE SCALE GENOMIC DNA]</scope>
    <source>
        <strain evidence="2">GT-2023</strain>
        <tissue evidence="2">Liver</tissue>
    </source>
</reference>
<evidence type="ECO:0000256" key="1">
    <source>
        <dbReference type="SAM" id="MobiDB-lite"/>
    </source>
</evidence>
<proteinExistence type="predicted"/>
<organism evidence="2 3">
    <name type="scientific">Cirrhinus molitorella</name>
    <name type="common">mud carp</name>
    <dbReference type="NCBI Taxonomy" id="172907"/>
    <lineage>
        <taxon>Eukaryota</taxon>
        <taxon>Metazoa</taxon>
        <taxon>Chordata</taxon>
        <taxon>Craniata</taxon>
        <taxon>Vertebrata</taxon>
        <taxon>Euteleostomi</taxon>
        <taxon>Actinopterygii</taxon>
        <taxon>Neopterygii</taxon>
        <taxon>Teleostei</taxon>
        <taxon>Ostariophysi</taxon>
        <taxon>Cypriniformes</taxon>
        <taxon>Cyprinidae</taxon>
        <taxon>Labeoninae</taxon>
        <taxon>Labeonini</taxon>
        <taxon>Cirrhinus</taxon>
    </lineage>
</organism>
<accession>A0ABR3LBK9</accession>
<comment type="caution">
    <text evidence="2">The sequence shown here is derived from an EMBL/GenBank/DDBJ whole genome shotgun (WGS) entry which is preliminary data.</text>
</comment>
<name>A0ABR3LBK9_9TELE</name>
<gene>
    <name evidence="2" type="ORF">QQF64_022407</name>
</gene>